<dbReference type="STRING" id="1391654.AKJ09_04152"/>
<name>A0A0K1PVC7_9BACT</name>
<dbReference type="OrthoDB" id="121208at2"/>
<dbReference type="CDD" id="cd14797">
    <property type="entry name" value="DUF302"/>
    <property type="match status" value="1"/>
</dbReference>
<dbReference type="RefSeq" id="WP_146648613.1">
    <property type="nucleotide sequence ID" value="NZ_CP012333.1"/>
</dbReference>
<sequence length="184" mass="20032">MRGLAAVRMVVGQGAMSELGTAVSIDHVATDIPVAFDAFIVAFEGLLGHFDPSVLGRLKADPEDAKARIAQMEGEQGLMIFGKLDHGALFALSGQPKRVLRYHVGNPLIAFRMTQLDVRAALYAPLTVLLYELDQVTTRAEYDRPSTLFGQFQNEAVNVVARELDTKLAHVLEKASAQAQRELG</sequence>
<gene>
    <name evidence="2" type="ORF">AKJ09_04152</name>
</gene>
<organism evidence="2 3">
    <name type="scientific">Labilithrix luteola</name>
    <dbReference type="NCBI Taxonomy" id="1391654"/>
    <lineage>
        <taxon>Bacteria</taxon>
        <taxon>Pseudomonadati</taxon>
        <taxon>Myxococcota</taxon>
        <taxon>Polyangia</taxon>
        <taxon>Polyangiales</taxon>
        <taxon>Labilitrichaceae</taxon>
        <taxon>Labilithrix</taxon>
    </lineage>
</organism>
<dbReference type="Pfam" id="PF03625">
    <property type="entry name" value="DUF302"/>
    <property type="match status" value="1"/>
</dbReference>
<evidence type="ECO:0000313" key="2">
    <source>
        <dbReference type="EMBL" id="AKU97488.1"/>
    </source>
</evidence>
<accession>A0A0K1PVC7</accession>
<dbReference type="AlphaFoldDB" id="A0A0K1PVC7"/>
<dbReference type="KEGG" id="llu:AKJ09_04152"/>
<evidence type="ECO:0000259" key="1">
    <source>
        <dbReference type="Pfam" id="PF03625"/>
    </source>
</evidence>
<evidence type="ECO:0000313" key="3">
    <source>
        <dbReference type="Proteomes" id="UP000064967"/>
    </source>
</evidence>
<dbReference type="SUPFAM" id="SSF103247">
    <property type="entry name" value="TT1751-like"/>
    <property type="match status" value="1"/>
</dbReference>
<dbReference type="Gene3D" id="3.30.310.70">
    <property type="entry name" value="TT1751-like domain"/>
    <property type="match status" value="1"/>
</dbReference>
<dbReference type="EMBL" id="CP012333">
    <property type="protein sequence ID" value="AKU97488.1"/>
    <property type="molecule type" value="Genomic_DNA"/>
</dbReference>
<proteinExistence type="predicted"/>
<protein>
    <recommendedName>
        <fullName evidence="1">DUF302 domain-containing protein</fullName>
    </recommendedName>
</protein>
<reference evidence="2 3" key="1">
    <citation type="submission" date="2015-08" db="EMBL/GenBank/DDBJ databases">
        <authorList>
            <person name="Babu N.S."/>
            <person name="Beckwith C.J."/>
            <person name="Beseler K.G."/>
            <person name="Brison A."/>
            <person name="Carone J.V."/>
            <person name="Caskin T.P."/>
            <person name="Diamond M."/>
            <person name="Durham M.E."/>
            <person name="Foxe J.M."/>
            <person name="Go M."/>
            <person name="Henderson B.A."/>
            <person name="Jones I.B."/>
            <person name="McGettigan J.A."/>
            <person name="Micheletti S.J."/>
            <person name="Nasrallah M.E."/>
            <person name="Ortiz D."/>
            <person name="Piller C.R."/>
            <person name="Privatt S.R."/>
            <person name="Schneider S.L."/>
            <person name="Sharp S."/>
            <person name="Smith T.C."/>
            <person name="Stanton J.D."/>
            <person name="Ullery H.E."/>
            <person name="Wilson R.J."/>
            <person name="Serrano M.G."/>
            <person name="Buck G."/>
            <person name="Lee V."/>
            <person name="Wang Y."/>
            <person name="Carvalho R."/>
            <person name="Voegtly L."/>
            <person name="Shi R."/>
            <person name="Duckworth R."/>
            <person name="Johnson A."/>
            <person name="Loviza R."/>
            <person name="Walstead R."/>
            <person name="Shah Z."/>
            <person name="Kiflezghi M."/>
            <person name="Wade K."/>
            <person name="Ball S.L."/>
            <person name="Bradley K.W."/>
            <person name="Asai D.J."/>
            <person name="Bowman C.A."/>
            <person name="Russell D.A."/>
            <person name="Pope W.H."/>
            <person name="Jacobs-Sera D."/>
            <person name="Hendrix R.W."/>
            <person name="Hatfull G.F."/>
        </authorList>
    </citation>
    <scope>NUCLEOTIDE SEQUENCE [LARGE SCALE GENOMIC DNA]</scope>
    <source>
        <strain evidence="2 3">DSM 27648</strain>
    </source>
</reference>
<keyword evidence="3" id="KW-1185">Reference proteome</keyword>
<feature type="domain" description="DUF302" evidence="1">
    <location>
        <begin position="85"/>
        <end position="145"/>
    </location>
</feature>
<dbReference type="InterPro" id="IPR005180">
    <property type="entry name" value="DUF302"/>
</dbReference>
<dbReference type="InterPro" id="IPR035923">
    <property type="entry name" value="TT1751-like_sf"/>
</dbReference>
<dbReference type="Proteomes" id="UP000064967">
    <property type="component" value="Chromosome"/>
</dbReference>